<comment type="catalytic activity">
    <reaction evidence="2">
        <text>2 GTP = 3',3'-c-di-GMP + 2 diphosphate</text>
        <dbReference type="Rhea" id="RHEA:24898"/>
        <dbReference type="ChEBI" id="CHEBI:33019"/>
        <dbReference type="ChEBI" id="CHEBI:37565"/>
        <dbReference type="ChEBI" id="CHEBI:58805"/>
        <dbReference type="EC" id="2.7.7.65"/>
    </reaction>
</comment>
<dbReference type="EMBL" id="AHMO02000007">
    <property type="protein sequence ID" value="EQA46512.1"/>
    <property type="molecule type" value="Genomic_DNA"/>
</dbReference>
<sequence>MARAGLRFYIRENFPISLITKWIRTPKIFDILRLRWNLFRYMREGFKRSKIRSKTFVLILLVLASSILFFATEKKAESGKSPSENSEPLKLDNHSPEEIPLSKEIFYMKDSSKSLPANEITGGEYDSAFRRNTNRIPNFGYDSSPYWLHFKIEVEEPLSEERFLKIEYPHLDKIDLYWKDTLGREGEFHTGDSLPFKERPINDRFFVFPLPLEDKSIVEVYFKVQSEGSLTVPTYLITRTKLEESSKISLLLNGIFFGALGVMVFYNFFLFLGIREKAYLYYTIVVFAFTLFAVLGSGYGFWLLLPDAPKFLAYLFVIVAAVALIFLGLFSAEYLQTKTVHPRLHIALQVVIALWVVYLLSATFVPLRILLPISAILPIFEILLLVVISILRVFQNDRRAKIFLAAWVLGLIGTIIFSLNRLGVYDSEPVASGALKFGLLSNVILLSLGLVDRINAFRKEKEEYKERADQLLELSLLDPLTGVANRRFFDQELDREWNRSVRTERPLSLLMIDVDYFKAFNDTYGHLKGDEVLERVAQSLKECLNRSSDMISRYGGEEFGVILPDTPVEGAIVVALNMLQTVEDMNILHEKSPFSRVTVSIGVSSNLDREIHSPEELLGIADKNLYDAKSFGRNHIRH</sequence>
<dbReference type="FunFam" id="3.30.70.270:FF:000001">
    <property type="entry name" value="Diguanylate cyclase domain protein"/>
    <property type="match status" value="1"/>
</dbReference>
<dbReference type="CDD" id="cd01949">
    <property type="entry name" value="GGDEF"/>
    <property type="match status" value="1"/>
</dbReference>
<dbReference type="Gene3D" id="2.60.40.2380">
    <property type="match status" value="1"/>
</dbReference>
<proteinExistence type="predicted"/>
<reference evidence="5" key="1">
    <citation type="submission" date="2013-05" db="EMBL/GenBank/DDBJ databases">
        <authorList>
            <person name="Harkins D.M."/>
            <person name="Durkin A.S."/>
            <person name="Brinkac L.M."/>
            <person name="Haft D.H."/>
            <person name="Selengut J.D."/>
            <person name="Sanka R."/>
            <person name="DePew J."/>
            <person name="Purushe J."/>
            <person name="Hartskeerl R.A."/>
            <person name="Ahmed A."/>
            <person name="van der Linden H."/>
            <person name="Goris M.G.A."/>
            <person name="Vinetz J.M."/>
            <person name="Sutton G.G."/>
            <person name="Nierman W.C."/>
            <person name="Fouts D.E."/>
        </authorList>
    </citation>
    <scope>NUCLEOTIDE SEQUENCE [LARGE SCALE GENOMIC DNA]</scope>
    <source>
        <strain evidence="5">5399</strain>
    </source>
</reference>
<feature type="transmembrane region" description="Helical" evidence="3">
    <location>
        <begin position="403"/>
        <end position="424"/>
    </location>
</feature>
<dbReference type="GO" id="GO:0005886">
    <property type="term" value="C:plasma membrane"/>
    <property type="evidence" value="ECO:0007669"/>
    <property type="project" value="TreeGrafter"/>
</dbReference>
<comment type="caution">
    <text evidence="5">The sequence shown here is derived from an EMBL/GenBank/DDBJ whole genome shotgun (WGS) entry which is preliminary data.</text>
</comment>
<protein>
    <recommendedName>
        <fullName evidence="1">diguanylate cyclase</fullName>
        <ecNumber evidence="1">2.7.7.65</ecNumber>
    </recommendedName>
</protein>
<feature type="transmembrane region" description="Helical" evidence="3">
    <location>
        <begin position="344"/>
        <end position="363"/>
    </location>
</feature>
<dbReference type="AlphaFoldDB" id="T0FFZ1"/>
<dbReference type="PANTHER" id="PTHR45138">
    <property type="entry name" value="REGULATORY COMPONENTS OF SENSORY TRANSDUCTION SYSTEM"/>
    <property type="match status" value="1"/>
</dbReference>
<dbReference type="GO" id="GO:0043709">
    <property type="term" value="P:cell adhesion involved in single-species biofilm formation"/>
    <property type="evidence" value="ECO:0007669"/>
    <property type="project" value="TreeGrafter"/>
</dbReference>
<keyword evidence="3" id="KW-0812">Transmembrane</keyword>
<feature type="transmembrane region" description="Helical" evidence="3">
    <location>
        <begin position="250"/>
        <end position="272"/>
    </location>
</feature>
<dbReference type="InterPro" id="IPR011623">
    <property type="entry name" value="7TMR_DISM_rcpt_extracell_dom1"/>
</dbReference>
<feature type="transmembrane region" description="Helical" evidence="3">
    <location>
        <begin position="430"/>
        <end position="451"/>
    </location>
</feature>
<evidence type="ECO:0000256" key="1">
    <source>
        <dbReference type="ARBA" id="ARBA00012528"/>
    </source>
</evidence>
<evidence type="ECO:0000259" key="4">
    <source>
        <dbReference type="PROSITE" id="PS50887"/>
    </source>
</evidence>
<dbReference type="InterPro" id="IPR029787">
    <property type="entry name" value="Nucleotide_cyclase"/>
</dbReference>
<gene>
    <name evidence="5" type="ORF">LEP1GSC050_0180</name>
</gene>
<dbReference type="PROSITE" id="PS50887">
    <property type="entry name" value="GGDEF"/>
    <property type="match status" value="1"/>
</dbReference>
<feature type="transmembrane region" description="Helical" evidence="3">
    <location>
        <begin position="55"/>
        <end position="72"/>
    </location>
</feature>
<dbReference type="InterPro" id="IPR000160">
    <property type="entry name" value="GGDEF_dom"/>
</dbReference>
<dbReference type="Pfam" id="PF07695">
    <property type="entry name" value="7TMR-DISM_7TM"/>
    <property type="match status" value="1"/>
</dbReference>
<keyword evidence="6" id="KW-1185">Reference proteome</keyword>
<keyword evidence="3" id="KW-0472">Membrane</keyword>
<dbReference type="InterPro" id="IPR050469">
    <property type="entry name" value="Diguanylate_Cyclase"/>
</dbReference>
<accession>T0FFZ1</accession>
<dbReference type="SMART" id="SM00267">
    <property type="entry name" value="GGDEF"/>
    <property type="match status" value="1"/>
</dbReference>
<dbReference type="Gene3D" id="3.30.70.270">
    <property type="match status" value="1"/>
</dbReference>
<organism evidence="5 6">
    <name type="scientific">Leptospira broomii serovar Hurstbridge str. 5399</name>
    <dbReference type="NCBI Taxonomy" id="1049789"/>
    <lineage>
        <taxon>Bacteria</taxon>
        <taxon>Pseudomonadati</taxon>
        <taxon>Spirochaetota</taxon>
        <taxon>Spirochaetia</taxon>
        <taxon>Leptospirales</taxon>
        <taxon>Leptospiraceae</taxon>
        <taxon>Leptospira</taxon>
    </lineage>
</organism>
<evidence type="ECO:0000313" key="6">
    <source>
        <dbReference type="Proteomes" id="UP000015454"/>
    </source>
</evidence>
<dbReference type="GO" id="GO:1902201">
    <property type="term" value="P:negative regulation of bacterial-type flagellum-dependent cell motility"/>
    <property type="evidence" value="ECO:0007669"/>
    <property type="project" value="TreeGrafter"/>
</dbReference>
<dbReference type="NCBIfam" id="TIGR00254">
    <property type="entry name" value="GGDEF"/>
    <property type="match status" value="1"/>
</dbReference>
<dbReference type="EC" id="2.7.7.65" evidence="1"/>
<dbReference type="InterPro" id="IPR043128">
    <property type="entry name" value="Rev_trsase/Diguanyl_cyclase"/>
</dbReference>
<evidence type="ECO:0000313" key="5">
    <source>
        <dbReference type="EMBL" id="EQA46512.1"/>
    </source>
</evidence>
<dbReference type="Pfam" id="PF00990">
    <property type="entry name" value="GGDEF"/>
    <property type="match status" value="1"/>
</dbReference>
<dbReference type="InterPro" id="IPR011622">
    <property type="entry name" value="7TMR_DISM_rcpt_extracell_dom2"/>
</dbReference>
<feature type="transmembrane region" description="Helical" evidence="3">
    <location>
        <begin position="311"/>
        <end position="332"/>
    </location>
</feature>
<keyword evidence="3" id="KW-1133">Transmembrane helix</keyword>
<evidence type="ECO:0000256" key="2">
    <source>
        <dbReference type="ARBA" id="ARBA00034247"/>
    </source>
</evidence>
<feature type="transmembrane region" description="Helical" evidence="3">
    <location>
        <begin position="369"/>
        <end position="391"/>
    </location>
</feature>
<feature type="domain" description="GGDEF" evidence="4">
    <location>
        <begin position="505"/>
        <end position="638"/>
    </location>
</feature>
<dbReference type="GO" id="GO:0052621">
    <property type="term" value="F:diguanylate cyclase activity"/>
    <property type="evidence" value="ECO:0007669"/>
    <property type="project" value="UniProtKB-EC"/>
</dbReference>
<feature type="transmembrane region" description="Helical" evidence="3">
    <location>
        <begin position="279"/>
        <end position="305"/>
    </location>
</feature>
<evidence type="ECO:0000256" key="3">
    <source>
        <dbReference type="SAM" id="Phobius"/>
    </source>
</evidence>
<dbReference type="SUPFAM" id="SSF55073">
    <property type="entry name" value="Nucleotide cyclase"/>
    <property type="match status" value="1"/>
</dbReference>
<dbReference type="Pfam" id="PF07696">
    <property type="entry name" value="7TMR-DISMED2"/>
    <property type="match status" value="1"/>
</dbReference>
<dbReference type="PANTHER" id="PTHR45138:SF9">
    <property type="entry name" value="DIGUANYLATE CYCLASE DGCM-RELATED"/>
    <property type="match status" value="1"/>
</dbReference>
<dbReference type="Proteomes" id="UP000015454">
    <property type="component" value="Unassembled WGS sequence"/>
</dbReference>
<dbReference type="STRING" id="1049789.LEP1GSC050_0180"/>
<name>T0FFZ1_9LEPT</name>